<dbReference type="Pfam" id="PF07394">
    <property type="entry name" value="DUF1501"/>
    <property type="match status" value="1"/>
</dbReference>
<dbReference type="EMBL" id="CP037423">
    <property type="protein sequence ID" value="QDV41940.1"/>
    <property type="molecule type" value="Genomic_DNA"/>
</dbReference>
<proteinExistence type="predicted"/>
<reference evidence="1 2" key="1">
    <citation type="submission" date="2019-03" db="EMBL/GenBank/DDBJ databases">
        <title>Deep-cultivation of Planctomycetes and their phenomic and genomic characterization uncovers novel biology.</title>
        <authorList>
            <person name="Wiegand S."/>
            <person name="Jogler M."/>
            <person name="Boedeker C."/>
            <person name="Pinto D."/>
            <person name="Vollmers J."/>
            <person name="Rivas-Marin E."/>
            <person name="Kohn T."/>
            <person name="Peeters S.H."/>
            <person name="Heuer A."/>
            <person name="Rast P."/>
            <person name="Oberbeckmann S."/>
            <person name="Bunk B."/>
            <person name="Jeske O."/>
            <person name="Meyerdierks A."/>
            <person name="Storesund J.E."/>
            <person name="Kallscheuer N."/>
            <person name="Luecker S."/>
            <person name="Lage O.M."/>
            <person name="Pohl T."/>
            <person name="Merkel B.J."/>
            <person name="Hornburger P."/>
            <person name="Mueller R.-W."/>
            <person name="Bruemmer F."/>
            <person name="Labrenz M."/>
            <person name="Spormann A.M."/>
            <person name="Op den Camp H."/>
            <person name="Overmann J."/>
            <person name="Amann R."/>
            <person name="Jetten M.S.M."/>
            <person name="Mascher T."/>
            <person name="Medema M.H."/>
            <person name="Devos D.P."/>
            <person name="Kaster A.-K."/>
            <person name="Ovreas L."/>
            <person name="Rohde M."/>
            <person name="Galperin M.Y."/>
            <person name="Jogler C."/>
        </authorList>
    </citation>
    <scope>NUCLEOTIDE SEQUENCE [LARGE SCALE GENOMIC DNA]</scope>
    <source>
        <strain evidence="1 2">Enr13</strain>
    </source>
</reference>
<evidence type="ECO:0000313" key="2">
    <source>
        <dbReference type="Proteomes" id="UP000319004"/>
    </source>
</evidence>
<dbReference type="PANTHER" id="PTHR43737:SF1">
    <property type="entry name" value="DUF1501 DOMAIN-CONTAINING PROTEIN"/>
    <property type="match status" value="1"/>
</dbReference>
<dbReference type="OrthoDB" id="127333at2"/>
<evidence type="ECO:0000313" key="1">
    <source>
        <dbReference type="EMBL" id="QDV41940.1"/>
    </source>
</evidence>
<protein>
    <recommendedName>
        <fullName evidence="3">Sulfatase</fullName>
    </recommendedName>
</protein>
<dbReference type="PANTHER" id="PTHR43737">
    <property type="entry name" value="BLL7424 PROTEIN"/>
    <property type="match status" value="1"/>
</dbReference>
<sequence>MDSLTTQRRKFLLGTGYGLGATALSTLLNPELVGTANAAAGASNPGLPQFPNFAPKAKRIIYLFMAGGPSHIDTFDYKPEMRKFHGQELPESVRQGQRLTGMTSGQSTFPCVAPMFNFERFGQHGTWVNKDILPYTSGIVDDITIIKSMHTEAVNHDPAITYINTGVQQQGKPALGSWLSYGLGSENDNMPAYIVMISRGRGQLQALYDRLWGSGFLPARHQGVKLRSSGEPVLYLNNPPGIDRQSRRSMLDGLNELNQVAYDKFADPETQARISQYEMAFRMQSEVPDLMAIEQEPQHVLDLYGDDVQKPGSFARNCLLARRMVQQGVRYVQLFHRGWDQHGSLPSKLRQQCKDIDQPAAALIKDLKQRGMLDDTLVVWGGEFGRTIYSQGKLTADNHGRDHHGRCFTIWMAGAGIKRGFEYGMTDDHSYNILNNTGVHIRDMNATILHQLGIDHEKLTFKFQGLDQRLTGVEEPAHVVHPILS</sequence>
<dbReference type="Proteomes" id="UP000319004">
    <property type="component" value="Chromosome"/>
</dbReference>
<dbReference type="InterPro" id="IPR010869">
    <property type="entry name" value="DUF1501"/>
</dbReference>
<evidence type="ECO:0008006" key="3">
    <source>
        <dbReference type="Google" id="ProtNLM"/>
    </source>
</evidence>
<keyword evidence="2" id="KW-1185">Reference proteome</keyword>
<dbReference type="PROSITE" id="PS51318">
    <property type="entry name" value="TAT"/>
    <property type="match status" value="1"/>
</dbReference>
<dbReference type="InterPro" id="IPR006311">
    <property type="entry name" value="TAT_signal"/>
</dbReference>
<accession>A0A518HM92</accession>
<dbReference type="Gene3D" id="3.40.720.10">
    <property type="entry name" value="Alkaline Phosphatase, subunit A"/>
    <property type="match status" value="1"/>
</dbReference>
<dbReference type="KEGG" id="snep:Enr13x_17830"/>
<name>A0A518HM92_9BACT</name>
<organism evidence="1 2">
    <name type="scientific">Stieleria neptunia</name>
    <dbReference type="NCBI Taxonomy" id="2527979"/>
    <lineage>
        <taxon>Bacteria</taxon>
        <taxon>Pseudomonadati</taxon>
        <taxon>Planctomycetota</taxon>
        <taxon>Planctomycetia</taxon>
        <taxon>Pirellulales</taxon>
        <taxon>Pirellulaceae</taxon>
        <taxon>Stieleria</taxon>
    </lineage>
</organism>
<dbReference type="RefSeq" id="WP_145385600.1">
    <property type="nucleotide sequence ID" value="NZ_CP037423.1"/>
</dbReference>
<dbReference type="SUPFAM" id="SSF53649">
    <property type="entry name" value="Alkaline phosphatase-like"/>
    <property type="match status" value="1"/>
</dbReference>
<dbReference type="InterPro" id="IPR017850">
    <property type="entry name" value="Alkaline_phosphatase_core_sf"/>
</dbReference>
<gene>
    <name evidence="1" type="ORF">Enr13x_17830</name>
</gene>
<dbReference type="AlphaFoldDB" id="A0A518HM92"/>